<dbReference type="Proteomes" id="UP000294558">
    <property type="component" value="Unassembled WGS sequence"/>
</dbReference>
<protein>
    <submittedName>
        <fullName evidence="2">Calcineurin-like phosphoesterase family protein</fullName>
    </submittedName>
</protein>
<dbReference type="InterPro" id="IPR029052">
    <property type="entry name" value="Metallo-depent_PP-like"/>
</dbReference>
<dbReference type="RefSeq" id="WP_133867139.1">
    <property type="nucleotide sequence ID" value="NZ_SOAU01000001.1"/>
</dbReference>
<organism evidence="2 3">
    <name type="scientific">Ilumatobacter fluminis</name>
    <dbReference type="NCBI Taxonomy" id="467091"/>
    <lineage>
        <taxon>Bacteria</taxon>
        <taxon>Bacillati</taxon>
        <taxon>Actinomycetota</taxon>
        <taxon>Acidimicrobiia</taxon>
        <taxon>Acidimicrobiales</taxon>
        <taxon>Ilumatobacteraceae</taxon>
        <taxon>Ilumatobacter</taxon>
    </lineage>
</organism>
<feature type="domain" description="Calcineurin-like phosphoesterase" evidence="1">
    <location>
        <begin position="16"/>
        <end position="170"/>
    </location>
</feature>
<evidence type="ECO:0000259" key="1">
    <source>
        <dbReference type="Pfam" id="PF00149"/>
    </source>
</evidence>
<dbReference type="Gene3D" id="3.60.21.10">
    <property type="match status" value="1"/>
</dbReference>
<dbReference type="EMBL" id="SOAU01000001">
    <property type="protein sequence ID" value="TDT14609.1"/>
    <property type="molecule type" value="Genomic_DNA"/>
</dbReference>
<dbReference type="GO" id="GO:0005737">
    <property type="term" value="C:cytoplasm"/>
    <property type="evidence" value="ECO:0007669"/>
    <property type="project" value="TreeGrafter"/>
</dbReference>
<comment type="caution">
    <text evidence="2">The sequence shown here is derived from an EMBL/GenBank/DDBJ whole genome shotgun (WGS) entry which is preliminary data.</text>
</comment>
<dbReference type="OrthoDB" id="9807890at2"/>
<dbReference type="PANTHER" id="PTHR42850:SF7">
    <property type="entry name" value="BIS(5'-NUCLEOSYL)-TETRAPHOSPHATASE PRPE [ASYMMETRICAL]"/>
    <property type="match status" value="1"/>
</dbReference>
<accession>A0A4R7HVR7</accession>
<evidence type="ECO:0000313" key="3">
    <source>
        <dbReference type="Proteomes" id="UP000294558"/>
    </source>
</evidence>
<dbReference type="SUPFAM" id="SSF56300">
    <property type="entry name" value="Metallo-dependent phosphatases"/>
    <property type="match status" value="1"/>
</dbReference>
<dbReference type="GO" id="GO:0016791">
    <property type="term" value="F:phosphatase activity"/>
    <property type="evidence" value="ECO:0007669"/>
    <property type="project" value="TreeGrafter"/>
</dbReference>
<dbReference type="Pfam" id="PF00149">
    <property type="entry name" value="Metallophos"/>
    <property type="match status" value="1"/>
</dbReference>
<reference evidence="2 3" key="1">
    <citation type="submission" date="2019-03" db="EMBL/GenBank/DDBJ databases">
        <title>Sequencing the genomes of 1000 actinobacteria strains.</title>
        <authorList>
            <person name="Klenk H.-P."/>
        </authorList>
    </citation>
    <scope>NUCLEOTIDE SEQUENCE [LARGE SCALE GENOMIC DNA]</scope>
    <source>
        <strain evidence="2 3">DSM 18936</strain>
    </source>
</reference>
<name>A0A4R7HVR7_9ACTN</name>
<sequence length="325" mass="36791">MNDDAGSSFEGPGYDIVGDVHGHVEQLEKLLTKLGYTEGKDGVYRHPTRQVVFVGDLIDYKRDDQLATLRVVKAMHDAGTAVVVLGNHEFNAVAYATPNPVRLDYCRPHTVKNTKQHREFLEEVGFGSPLHHTIIDWFRSLPLWWELDGRLRVVHACWSESDIEHLRSVLDDGRTLNEFVIREGSTKETPTYKAIENVLKGPEVEMADHHYMDKGGHRRDKARVKWWKAKATTLDKLAMVPERTQLFDKKGRKVKRLPADPVKAAVPRYTGTVPVVVGHYWNSGRPKTLNDRVACVDYSAGKGGPLAAYRWCGEEVLVDDHFVTT</sequence>
<dbReference type="InterPro" id="IPR004843">
    <property type="entry name" value="Calcineurin-like_PHP"/>
</dbReference>
<evidence type="ECO:0000313" key="2">
    <source>
        <dbReference type="EMBL" id="TDT14609.1"/>
    </source>
</evidence>
<dbReference type="InterPro" id="IPR050126">
    <property type="entry name" value="Ap4A_hydrolase"/>
</dbReference>
<keyword evidence="3" id="KW-1185">Reference proteome</keyword>
<dbReference type="AlphaFoldDB" id="A0A4R7HVR7"/>
<dbReference type="PANTHER" id="PTHR42850">
    <property type="entry name" value="METALLOPHOSPHOESTERASE"/>
    <property type="match status" value="1"/>
</dbReference>
<gene>
    <name evidence="2" type="ORF">BDK89_0164</name>
</gene>
<proteinExistence type="predicted"/>